<dbReference type="Proteomes" id="UP000228921">
    <property type="component" value="Unassembled WGS sequence"/>
</dbReference>
<organism evidence="1 2">
    <name type="scientific">Candidatus Thermofonsia Clade 1 bacterium</name>
    <dbReference type="NCBI Taxonomy" id="2364210"/>
    <lineage>
        <taxon>Bacteria</taxon>
        <taxon>Bacillati</taxon>
        <taxon>Chloroflexota</taxon>
        <taxon>Candidatus Thermofontia</taxon>
        <taxon>Candidatus Thermofonsia Clade 1</taxon>
    </lineage>
</organism>
<evidence type="ECO:0000313" key="2">
    <source>
        <dbReference type="Proteomes" id="UP000228921"/>
    </source>
</evidence>
<name>A0A2M8P134_9CHLR</name>
<sequence length="92" mass="10276">MRAAYGKRYTPEPKLLSYPTSLWQRAVELYSDGLSCRIAQHPEGNYQTVMYGRGRLPVSKRSVCASLRADLGTRISAGNAELRRSQDRTGAL</sequence>
<protein>
    <submittedName>
        <fullName evidence="1">Uncharacterized protein</fullName>
    </submittedName>
</protein>
<accession>A0A2M8P134</accession>
<proteinExistence type="predicted"/>
<reference evidence="1 2" key="1">
    <citation type="submission" date="2017-11" db="EMBL/GenBank/DDBJ databases">
        <title>Evolution of Phototrophy in the Chloroflexi Phylum Driven by Horizontal Gene Transfer.</title>
        <authorList>
            <person name="Ward L.M."/>
            <person name="Hemp J."/>
            <person name="Shih P.M."/>
            <person name="Mcglynn S.E."/>
            <person name="Fischer W."/>
        </authorList>
    </citation>
    <scope>NUCLEOTIDE SEQUENCE [LARGE SCALE GENOMIC DNA]</scope>
    <source>
        <strain evidence="1">CP2_2F</strain>
    </source>
</reference>
<dbReference type="EMBL" id="PGTK01000004">
    <property type="protein sequence ID" value="PJF31246.1"/>
    <property type="molecule type" value="Genomic_DNA"/>
</dbReference>
<evidence type="ECO:0000313" key="1">
    <source>
        <dbReference type="EMBL" id="PJF31246.1"/>
    </source>
</evidence>
<dbReference type="AlphaFoldDB" id="A0A2M8P134"/>
<gene>
    <name evidence="1" type="ORF">CUN51_05105</name>
</gene>
<comment type="caution">
    <text evidence="1">The sequence shown here is derived from an EMBL/GenBank/DDBJ whole genome shotgun (WGS) entry which is preliminary data.</text>
</comment>